<evidence type="ECO:0000256" key="1">
    <source>
        <dbReference type="SAM" id="MobiDB-lite"/>
    </source>
</evidence>
<reference evidence="2" key="1">
    <citation type="submission" date="2024-06" db="EMBL/GenBank/DDBJ databases">
        <title>Kribbella sp. strain HUAS MG21 genome sequences.</title>
        <authorList>
            <person name="Mo P."/>
        </authorList>
    </citation>
    <scope>NUCLEOTIDE SEQUENCE</scope>
    <source>
        <strain evidence="2">HUAS MG21</strain>
    </source>
</reference>
<dbReference type="EMBL" id="CP158165">
    <property type="protein sequence ID" value="XBV25669.1"/>
    <property type="molecule type" value="Genomic_DNA"/>
</dbReference>
<sequence>MSHNRTLYVDRQGHSISRTTWLALTARPEYVVIASDAVTAEGHHLQVVTIWLGLNLPIGGPRVFETLLHAAGGRRPRRWAWPSLSRAQAGHRHVVDELMAGPPAVSGAKSTRTERRR</sequence>
<gene>
    <name evidence="2" type="ORF">ABN611_04450</name>
</gene>
<accession>A0AAU7TFG9</accession>
<dbReference type="RefSeq" id="WP_350278477.1">
    <property type="nucleotide sequence ID" value="NZ_CP158165.1"/>
</dbReference>
<dbReference type="AlphaFoldDB" id="A0AAU7TFG9"/>
<organism evidence="2">
    <name type="scientific">Kribbella sp. HUAS MG21</name>
    <dbReference type="NCBI Taxonomy" id="3160966"/>
    <lineage>
        <taxon>Bacteria</taxon>
        <taxon>Bacillati</taxon>
        <taxon>Actinomycetota</taxon>
        <taxon>Actinomycetes</taxon>
        <taxon>Propionibacteriales</taxon>
        <taxon>Kribbellaceae</taxon>
        <taxon>Kribbella</taxon>
    </lineage>
</organism>
<proteinExistence type="predicted"/>
<evidence type="ECO:0000313" key="2">
    <source>
        <dbReference type="EMBL" id="XBV25669.1"/>
    </source>
</evidence>
<protein>
    <submittedName>
        <fullName evidence="2">Uncharacterized protein</fullName>
    </submittedName>
</protein>
<feature type="region of interest" description="Disordered" evidence="1">
    <location>
        <begin position="98"/>
        <end position="117"/>
    </location>
</feature>
<name>A0AAU7TFG9_9ACTN</name>